<protein>
    <recommendedName>
        <fullName evidence="5">PepSY domain-containing protein</fullName>
    </recommendedName>
</protein>
<feature type="chain" id="PRO_5045303805" description="PepSY domain-containing protein" evidence="2">
    <location>
        <begin position="34"/>
        <end position="133"/>
    </location>
</feature>
<reference evidence="3 4" key="1">
    <citation type="submission" date="2017-03" db="EMBL/GenBank/DDBJ databases">
        <title>Whole genome sequences of fourteen strains of Bradyrhizobium canariense and one strain of Bradyrhizobium japonicum isolated from Lupinus (Papilionoideae: Genisteae) species in Algeria.</title>
        <authorList>
            <person name="Crovadore J."/>
            <person name="Chekireb D."/>
            <person name="Brachmann A."/>
            <person name="Chablais R."/>
            <person name="Cochard B."/>
            <person name="Lefort F."/>
        </authorList>
    </citation>
    <scope>NUCLEOTIDE SEQUENCE [LARGE SCALE GENOMIC DNA]</scope>
    <source>
        <strain evidence="3 4">UBMAN05</strain>
    </source>
</reference>
<evidence type="ECO:0000313" key="3">
    <source>
        <dbReference type="EMBL" id="OSJ30530.1"/>
    </source>
</evidence>
<keyword evidence="4" id="KW-1185">Reference proteome</keyword>
<sequence>MIFRPTKLKETTMKTTLLAALLLAATVSGPALAQSGTGSTGTSQSAATSGQTTAAQKIQDDLKKAGFTDIKVVAESFVVQAKTKDGNPMVMTIGPHGMSVFEAMNTTTTGSGSANKSQGTTGPSSSNNDANSK</sequence>
<evidence type="ECO:0000313" key="4">
    <source>
        <dbReference type="Proteomes" id="UP000193884"/>
    </source>
</evidence>
<name>A0ABX3X5D9_9BRAD</name>
<accession>A0ABX3X5D9</accession>
<feature type="compositionally biased region" description="Low complexity" evidence="1">
    <location>
        <begin position="33"/>
        <end position="56"/>
    </location>
</feature>
<evidence type="ECO:0008006" key="5">
    <source>
        <dbReference type="Google" id="ProtNLM"/>
    </source>
</evidence>
<gene>
    <name evidence="3" type="ORF">BST63_12150</name>
</gene>
<comment type="caution">
    <text evidence="3">The sequence shown here is derived from an EMBL/GenBank/DDBJ whole genome shotgun (WGS) entry which is preliminary data.</text>
</comment>
<feature type="signal peptide" evidence="2">
    <location>
        <begin position="1"/>
        <end position="33"/>
    </location>
</feature>
<evidence type="ECO:0000256" key="1">
    <source>
        <dbReference type="SAM" id="MobiDB-lite"/>
    </source>
</evidence>
<evidence type="ECO:0000256" key="2">
    <source>
        <dbReference type="SAM" id="SignalP"/>
    </source>
</evidence>
<organism evidence="3 4">
    <name type="scientific">Bradyrhizobium canariense</name>
    <dbReference type="NCBI Taxonomy" id="255045"/>
    <lineage>
        <taxon>Bacteria</taxon>
        <taxon>Pseudomonadati</taxon>
        <taxon>Pseudomonadota</taxon>
        <taxon>Alphaproteobacteria</taxon>
        <taxon>Hyphomicrobiales</taxon>
        <taxon>Nitrobacteraceae</taxon>
        <taxon>Bradyrhizobium</taxon>
    </lineage>
</organism>
<feature type="region of interest" description="Disordered" evidence="1">
    <location>
        <begin position="32"/>
        <end position="58"/>
    </location>
</feature>
<feature type="region of interest" description="Disordered" evidence="1">
    <location>
        <begin position="102"/>
        <end position="133"/>
    </location>
</feature>
<keyword evidence="2" id="KW-0732">Signal</keyword>
<proteinExistence type="predicted"/>
<feature type="compositionally biased region" description="Polar residues" evidence="1">
    <location>
        <begin position="104"/>
        <end position="133"/>
    </location>
</feature>
<dbReference type="Proteomes" id="UP000193884">
    <property type="component" value="Unassembled WGS sequence"/>
</dbReference>
<dbReference type="EMBL" id="NAFK01000153">
    <property type="protein sequence ID" value="OSJ30530.1"/>
    <property type="molecule type" value="Genomic_DNA"/>
</dbReference>